<organism evidence="2 3">
    <name type="scientific">Cupriavidus oxalaticus</name>
    <dbReference type="NCBI Taxonomy" id="96344"/>
    <lineage>
        <taxon>Bacteria</taxon>
        <taxon>Pseudomonadati</taxon>
        <taxon>Pseudomonadota</taxon>
        <taxon>Betaproteobacteria</taxon>
        <taxon>Burkholderiales</taxon>
        <taxon>Burkholderiaceae</taxon>
        <taxon>Cupriavidus</taxon>
    </lineage>
</organism>
<sequence>MYGPDAFCKLLVRDVEMACMHVSGPDRRLPKHARSLHEIAHPVLSNFTARRTRQPHPPPTHHQQRSREAMFISSTDYKAHIVSLVSQSEAIDIAVAFWGEGASKLLTGPGKRFRILCNLTSGGTNPMEIEALLADKHDVLHLEDLHAKVVVGDKVAIVGSANFSTNGLNIQGNEFDGWQEAGYATDKTADLQQMREWFEIQWKRGSKITPRIMEQARGNWAKRCANRVPMSSNHESVLSMTPAELEGRNIFVALWRGGPSPEAQSESTLVLEQHEGVSPANDTTDWDIFEDWDEIKVGQTVIPVYVGTRGRIMVKGAYEVLFTHSKKREQALNRGELMELKMCYKLKDVAGLPFTDVHCQSLASLIKQSGKVTELINAGTPLVPLGAFVTKI</sequence>
<evidence type="ECO:0000313" key="3">
    <source>
        <dbReference type="Proteomes" id="UP000295294"/>
    </source>
</evidence>
<evidence type="ECO:0000313" key="2">
    <source>
        <dbReference type="EMBL" id="QBY55530.1"/>
    </source>
</evidence>
<keyword evidence="2" id="KW-0614">Plasmid</keyword>
<protein>
    <recommendedName>
        <fullName evidence="1">PLD phosphodiesterase domain-containing protein</fullName>
    </recommendedName>
</protein>
<dbReference type="SUPFAM" id="SSF56024">
    <property type="entry name" value="Phospholipase D/nuclease"/>
    <property type="match status" value="1"/>
</dbReference>
<accession>A0A4P7LHB5</accession>
<proteinExistence type="predicted"/>
<dbReference type="GO" id="GO:0006793">
    <property type="term" value="P:phosphorus metabolic process"/>
    <property type="evidence" value="ECO:0007669"/>
    <property type="project" value="UniProtKB-ARBA"/>
</dbReference>
<dbReference type="CDD" id="cd09117">
    <property type="entry name" value="PLDc_Bfil_DEXD_like"/>
    <property type="match status" value="1"/>
</dbReference>
<geneLocation type="plasmid" evidence="2">
    <name>unnamed1</name>
</geneLocation>
<dbReference type="OrthoDB" id="9814088at2"/>
<dbReference type="InterPro" id="IPR001736">
    <property type="entry name" value="PLipase_D/transphosphatidylase"/>
</dbReference>
<gene>
    <name evidence="2" type="ORF">E0W60_31455</name>
</gene>
<reference evidence="2 3" key="1">
    <citation type="submission" date="2019-03" db="EMBL/GenBank/DDBJ databases">
        <title>Efficiently degradation of phenoxyalkanoic acid herbicides by Cupriavidus oxalaticus strain X32.</title>
        <authorList>
            <person name="Sheng X."/>
        </authorList>
    </citation>
    <scope>NUCLEOTIDE SEQUENCE [LARGE SCALE GENOMIC DNA]</scope>
    <source>
        <strain evidence="2 3">X32</strain>
        <plasmid evidence="2 3">unnamed1</plasmid>
    </source>
</reference>
<dbReference type="AlphaFoldDB" id="A0A4P7LHB5"/>
<dbReference type="Proteomes" id="UP000295294">
    <property type="component" value="Plasmid unnamed1"/>
</dbReference>
<dbReference type="KEGG" id="cox:E0W60_31455"/>
<dbReference type="Gene3D" id="3.30.870.10">
    <property type="entry name" value="Endonuclease Chain A"/>
    <property type="match status" value="1"/>
</dbReference>
<dbReference type="GO" id="GO:0003824">
    <property type="term" value="F:catalytic activity"/>
    <property type="evidence" value="ECO:0007669"/>
    <property type="project" value="InterPro"/>
</dbReference>
<feature type="domain" description="PLD phosphodiesterase" evidence="1">
    <location>
        <begin position="141"/>
        <end position="167"/>
    </location>
</feature>
<evidence type="ECO:0000259" key="1">
    <source>
        <dbReference type="PROSITE" id="PS50035"/>
    </source>
</evidence>
<dbReference type="EMBL" id="CP038636">
    <property type="protein sequence ID" value="QBY55530.1"/>
    <property type="molecule type" value="Genomic_DNA"/>
</dbReference>
<dbReference type="PROSITE" id="PS50035">
    <property type="entry name" value="PLD"/>
    <property type="match status" value="1"/>
</dbReference>
<name>A0A4P7LHB5_9BURK</name>